<accession>A0A915EKI7</accession>
<keyword evidence="2" id="KW-1185">Reference proteome</keyword>
<organism evidence="2 3">
    <name type="scientific">Ditylenchus dipsaci</name>
    <dbReference type="NCBI Taxonomy" id="166011"/>
    <lineage>
        <taxon>Eukaryota</taxon>
        <taxon>Metazoa</taxon>
        <taxon>Ecdysozoa</taxon>
        <taxon>Nematoda</taxon>
        <taxon>Chromadorea</taxon>
        <taxon>Rhabditida</taxon>
        <taxon>Tylenchina</taxon>
        <taxon>Tylenchomorpha</taxon>
        <taxon>Sphaerularioidea</taxon>
        <taxon>Anguinidae</taxon>
        <taxon>Anguininae</taxon>
        <taxon>Ditylenchus</taxon>
    </lineage>
</organism>
<evidence type="ECO:0000313" key="3">
    <source>
        <dbReference type="WBParaSite" id="jg7711"/>
    </source>
</evidence>
<dbReference type="AlphaFoldDB" id="A0A915EKI7"/>
<evidence type="ECO:0000313" key="2">
    <source>
        <dbReference type="Proteomes" id="UP000887574"/>
    </source>
</evidence>
<name>A0A915EKI7_9BILA</name>
<reference evidence="3" key="1">
    <citation type="submission" date="2022-11" db="UniProtKB">
        <authorList>
            <consortium name="WormBaseParasite"/>
        </authorList>
    </citation>
    <scope>IDENTIFICATION</scope>
</reference>
<feature type="region of interest" description="Disordered" evidence="1">
    <location>
        <begin position="1"/>
        <end position="25"/>
    </location>
</feature>
<sequence>MEVADKQSVANMVEKEKEEELPSFTPREAKDALTILQCYVRQNISNPNVLRSCDNIDKALVKERLKKMEQQ</sequence>
<evidence type="ECO:0000256" key="1">
    <source>
        <dbReference type="SAM" id="MobiDB-lite"/>
    </source>
</evidence>
<proteinExistence type="predicted"/>
<dbReference type="WBParaSite" id="jg7711">
    <property type="protein sequence ID" value="jg7711"/>
    <property type="gene ID" value="jg7711"/>
</dbReference>
<protein>
    <submittedName>
        <fullName evidence="3">Uncharacterized protein</fullName>
    </submittedName>
</protein>
<dbReference type="Proteomes" id="UP000887574">
    <property type="component" value="Unplaced"/>
</dbReference>